<name>A0ABT2JSN5_9ACTN</name>
<dbReference type="EMBL" id="JAJAGO010000005">
    <property type="protein sequence ID" value="MCT2590873.1"/>
    <property type="molecule type" value="Genomic_DNA"/>
</dbReference>
<protein>
    <submittedName>
        <fullName evidence="2">AIPR family protein</fullName>
    </submittedName>
</protein>
<proteinExistence type="predicted"/>
<comment type="caution">
    <text evidence="2">The sequence shown here is derived from an EMBL/GenBank/DDBJ whole genome shotgun (WGS) entry which is preliminary data.</text>
</comment>
<dbReference type="InterPro" id="IPR018891">
    <property type="entry name" value="AIPR_C"/>
</dbReference>
<keyword evidence="3" id="KW-1185">Reference proteome</keyword>
<sequence>MRSRMPWWTAIFISGAAMSKGGRVQVPEQVRQVQRILLETYGDGLIDMADFESHSPDSRQQALLSRALTALTVRILTGCDSESATAAVIDGRDDQGIDAIALTHSPPHVYLVQTKWSRTGNATAKTDAAHKMLAGLRLIDVEEYDQFNTKGCMLAEQAKTLISEHAAKVTLVTALMGTEPPSPEVEKVLANGEAEFNAFGRFLDHRVVHTPEFWEQVRADFTPKPVNLSIALSPWFSVDMPYPAFQGVASAQEVASWLDTHDSPLFHRNIRGPLGLTRTNSDMQGTLSQEPSNFWYFNNGITVLCDTIEPRYGSQRAPHSKPVTLKVNGASVVNGAQTVKAIAEAVAKDDDAATAQVSVRVIATGGTGDFAGRTTKASKLQNQVEARDFISLDPVQNELRADLKAGLDKSYTIRRGEPDPSPDTGCAVVEAAIALACAHPHPKHAARTAGSLDSLWERGPQGTYDTLFRPQPNAFQVWNSVLTLREVRKILHGMRPSVEGRAAATVEHGHLLLSHLAIQLLASPGLDDAELDWGKTVAPELPGLLKKLLPELVLAIDELYPRAQIRPLCADPARCKDVADLVLERARRSGAPTNLPAKYRHVRAKRTKRRSENAVHTIINHSALSEGTPLSLYTPQAPEREALESWLAEDPRRGRATWVNNRARPLLWEADGLEYSPSGLIKLMWELAEWENRPVANQGTARWMTSEGQTLAELAWKLRQELEEPEE</sequence>
<evidence type="ECO:0000259" key="1">
    <source>
        <dbReference type="Pfam" id="PF10592"/>
    </source>
</evidence>
<feature type="domain" description="Abortive phage infection protein C-terminal" evidence="1">
    <location>
        <begin position="266"/>
        <end position="494"/>
    </location>
</feature>
<dbReference type="RefSeq" id="WP_260218182.1">
    <property type="nucleotide sequence ID" value="NZ_JAJAGO010000005.1"/>
</dbReference>
<evidence type="ECO:0000313" key="2">
    <source>
        <dbReference type="EMBL" id="MCT2590873.1"/>
    </source>
</evidence>
<reference evidence="2 3" key="1">
    <citation type="submission" date="2021-10" db="EMBL/GenBank/DDBJ databases">
        <title>Streptomyces gossypii sp. nov., isolated from soil collected from cotton field.</title>
        <authorList>
            <person name="Ge X."/>
            <person name="Chen X."/>
            <person name="Liu W."/>
        </authorList>
    </citation>
    <scope>NUCLEOTIDE SEQUENCE [LARGE SCALE GENOMIC DNA]</scope>
    <source>
        <strain evidence="2 3">N2-109</strain>
    </source>
</reference>
<dbReference type="Proteomes" id="UP001156389">
    <property type="component" value="Unassembled WGS sequence"/>
</dbReference>
<dbReference type="Pfam" id="PF10592">
    <property type="entry name" value="AIPR"/>
    <property type="match status" value="1"/>
</dbReference>
<organism evidence="2 3">
    <name type="scientific">Streptomyces gossypii</name>
    <dbReference type="NCBI Taxonomy" id="2883101"/>
    <lineage>
        <taxon>Bacteria</taxon>
        <taxon>Bacillati</taxon>
        <taxon>Actinomycetota</taxon>
        <taxon>Actinomycetes</taxon>
        <taxon>Kitasatosporales</taxon>
        <taxon>Streptomycetaceae</taxon>
        <taxon>Streptomyces</taxon>
    </lineage>
</organism>
<accession>A0ABT2JSN5</accession>
<evidence type="ECO:0000313" key="3">
    <source>
        <dbReference type="Proteomes" id="UP001156389"/>
    </source>
</evidence>
<gene>
    <name evidence="2" type="ORF">LHJ74_13295</name>
</gene>